<gene>
    <name evidence="1" type="ORF">E2C01_024960</name>
</gene>
<protein>
    <submittedName>
        <fullName evidence="1">Uncharacterized protein</fullName>
    </submittedName>
</protein>
<dbReference type="AlphaFoldDB" id="A0A5B7EGK9"/>
<dbReference type="Proteomes" id="UP000324222">
    <property type="component" value="Unassembled WGS sequence"/>
</dbReference>
<reference evidence="1 2" key="1">
    <citation type="submission" date="2019-05" db="EMBL/GenBank/DDBJ databases">
        <title>Another draft genome of Portunus trituberculatus and its Hox gene families provides insights of decapod evolution.</title>
        <authorList>
            <person name="Jeong J.-H."/>
            <person name="Song I."/>
            <person name="Kim S."/>
            <person name="Choi T."/>
            <person name="Kim D."/>
            <person name="Ryu S."/>
            <person name="Kim W."/>
        </authorList>
    </citation>
    <scope>NUCLEOTIDE SEQUENCE [LARGE SCALE GENOMIC DNA]</scope>
    <source>
        <tissue evidence="1">Muscle</tissue>
    </source>
</reference>
<name>A0A5B7EGK9_PORTR</name>
<organism evidence="1 2">
    <name type="scientific">Portunus trituberculatus</name>
    <name type="common">Swimming crab</name>
    <name type="synonym">Neptunus trituberculatus</name>
    <dbReference type="NCBI Taxonomy" id="210409"/>
    <lineage>
        <taxon>Eukaryota</taxon>
        <taxon>Metazoa</taxon>
        <taxon>Ecdysozoa</taxon>
        <taxon>Arthropoda</taxon>
        <taxon>Crustacea</taxon>
        <taxon>Multicrustacea</taxon>
        <taxon>Malacostraca</taxon>
        <taxon>Eumalacostraca</taxon>
        <taxon>Eucarida</taxon>
        <taxon>Decapoda</taxon>
        <taxon>Pleocyemata</taxon>
        <taxon>Brachyura</taxon>
        <taxon>Eubrachyura</taxon>
        <taxon>Portunoidea</taxon>
        <taxon>Portunidae</taxon>
        <taxon>Portuninae</taxon>
        <taxon>Portunus</taxon>
    </lineage>
</organism>
<keyword evidence="2" id="KW-1185">Reference proteome</keyword>
<sequence length="132" mass="13900">MTCCTAPPAAVRRVLAGSGAGSSVVKLASLPAWLGDLNQGAGWSEGMADQGDRAFPQQRNSPYILQWRRRGDISQVTTVLDAAEVEGGGVRRVCGSGANWLVVLIVSLFGAPRGSVCRMIGLSDCGWVKLRV</sequence>
<accession>A0A5B7EGK9</accession>
<proteinExistence type="predicted"/>
<evidence type="ECO:0000313" key="2">
    <source>
        <dbReference type="Proteomes" id="UP000324222"/>
    </source>
</evidence>
<dbReference type="EMBL" id="VSRR010002482">
    <property type="protein sequence ID" value="MPC31664.1"/>
    <property type="molecule type" value="Genomic_DNA"/>
</dbReference>
<comment type="caution">
    <text evidence="1">The sequence shown here is derived from an EMBL/GenBank/DDBJ whole genome shotgun (WGS) entry which is preliminary data.</text>
</comment>
<evidence type="ECO:0000313" key="1">
    <source>
        <dbReference type="EMBL" id="MPC31664.1"/>
    </source>
</evidence>